<proteinExistence type="predicted"/>
<dbReference type="InterPro" id="IPR038461">
    <property type="entry name" value="Schlafen_AlbA_2_dom_sf"/>
</dbReference>
<evidence type="ECO:0000313" key="1">
    <source>
        <dbReference type="EMBL" id="AYD46382.1"/>
    </source>
</evidence>
<accession>A0A386HL47</accession>
<dbReference type="OrthoDB" id="9807907at2"/>
<dbReference type="RefSeq" id="WP_119984348.1">
    <property type="nucleotide sequence ID" value="NZ_CP032489.1"/>
</dbReference>
<organism evidence="1 2">
    <name type="scientific">Arachidicoccus soli</name>
    <dbReference type="NCBI Taxonomy" id="2341117"/>
    <lineage>
        <taxon>Bacteria</taxon>
        <taxon>Pseudomonadati</taxon>
        <taxon>Bacteroidota</taxon>
        <taxon>Chitinophagia</taxon>
        <taxon>Chitinophagales</taxon>
        <taxon>Chitinophagaceae</taxon>
        <taxon>Arachidicoccus</taxon>
    </lineage>
</organism>
<name>A0A386HL47_9BACT</name>
<dbReference type="KEGG" id="ark:D6B99_01365"/>
<dbReference type="Gene3D" id="3.30.950.30">
    <property type="entry name" value="Schlafen, AAA domain"/>
    <property type="match status" value="1"/>
</dbReference>
<dbReference type="EMBL" id="CP032489">
    <property type="protein sequence ID" value="AYD46382.1"/>
    <property type="molecule type" value="Genomic_DNA"/>
</dbReference>
<dbReference type="AlphaFoldDB" id="A0A386HL47"/>
<sequence length="61" mass="6950">MTEKILDDLLNISTENEVVEFKEAKAQYSKEKLGEYFSALSNEANLKSLPTAWLVMGVKKR</sequence>
<evidence type="ECO:0000313" key="2">
    <source>
        <dbReference type="Proteomes" id="UP000266118"/>
    </source>
</evidence>
<keyword evidence="2" id="KW-1185">Reference proteome</keyword>
<gene>
    <name evidence="1" type="ORF">D6B99_01365</name>
</gene>
<reference evidence="1 2" key="1">
    <citation type="submission" date="2018-09" db="EMBL/GenBank/DDBJ databases">
        <title>Arachidicoccus sp. nov., a bacterium isolated from soil.</title>
        <authorList>
            <person name="Weon H.-Y."/>
            <person name="Kwon S.-W."/>
            <person name="Lee S.A."/>
        </authorList>
    </citation>
    <scope>NUCLEOTIDE SEQUENCE [LARGE SCALE GENOMIC DNA]</scope>
    <source>
        <strain evidence="1 2">KIS59-12</strain>
    </source>
</reference>
<protein>
    <submittedName>
        <fullName evidence="1">Uncharacterized protein</fullName>
    </submittedName>
</protein>
<dbReference type="Proteomes" id="UP000266118">
    <property type="component" value="Chromosome"/>
</dbReference>